<feature type="domain" description="Formylmethanofuran dehydrogenase subunit E" evidence="1">
    <location>
        <begin position="63"/>
        <end position="207"/>
    </location>
</feature>
<name>B9Z1E2_9NEIS</name>
<dbReference type="InterPro" id="IPR003814">
    <property type="entry name" value="FmdEsu_dom"/>
</dbReference>
<dbReference type="Proteomes" id="UP000003165">
    <property type="component" value="Unassembled WGS sequence"/>
</dbReference>
<keyword evidence="3" id="KW-1185">Reference proteome</keyword>
<proteinExistence type="predicted"/>
<dbReference type="EMBL" id="ACIS01000003">
    <property type="protein sequence ID" value="EEG09237.1"/>
    <property type="molecule type" value="Genomic_DNA"/>
</dbReference>
<evidence type="ECO:0000259" key="1">
    <source>
        <dbReference type="Pfam" id="PF02663"/>
    </source>
</evidence>
<dbReference type="RefSeq" id="WP_008953197.1">
    <property type="nucleotide sequence ID" value="NZ_ACIS01000003.1"/>
</dbReference>
<evidence type="ECO:0000313" key="3">
    <source>
        <dbReference type="Proteomes" id="UP000003165"/>
    </source>
</evidence>
<dbReference type="SUPFAM" id="SSF143555">
    <property type="entry name" value="FwdE-like"/>
    <property type="match status" value="1"/>
</dbReference>
<dbReference type="eggNOG" id="COG2191">
    <property type="taxonomic scope" value="Bacteria"/>
</dbReference>
<gene>
    <name evidence="2" type="ORF">FuraDRAFT_1177</name>
</gene>
<evidence type="ECO:0000313" key="2">
    <source>
        <dbReference type="EMBL" id="EEG09237.1"/>
    </source>
</evidence>
<protein>
    <recommendedName>
        <fullName evidence="1">Formylmethanofuran dehydrogenase subunit E domain-containing protein</fullName>
    </recommendedName>
</protein>
<reference evidence="2 3" key="1">
    <citation type="submission" date="2009-02" db="EMBL/GenBank/DDBJ databases">
        <title>Sequencing of the draft genome and assembly of Lutiella nitroferrum 2002.</title>
        <authorList>
            <consortium name="US DOE Joint Genome Institute (JGI-PGF)"/>
            <person name="Lucas S."/>
            <person name="Copeland A."/>
            <person name="Lapidus A."/>
            <person name="Glavina del Rio T."/>
            <person name="Tice H."/>
            <person name="Bruce D."/>
            <person name="Goodwin L."/>
            <person name="Pitluck S."/>
            <person name="Larimer F."/>
            <person name="Land M.L."/>
            <person name="Hauser L."/>
            <person name="Coates J.D."/>
        </authorList>
    </citation>
    <scope>NUCLEOTIDE SEQUENCE [LARGE SCALE GENOMIC DNA]</scope>
    <source>
        <strain evidence="2 3">2002</strain>
    </source>
</reference>
<organism evidence="2 3">
    <name type="scientific">Pseudogulbenkiania ferrooxidans 2002</name>
    <dbReference type="NCBI Taxonomy" id="279714"/>
    <lineage>
        <taxon>Bacteria</taxon>
        <taxon>Pseudomonadati</taxon>
        <taxon>Pseudomonadota</taxon>
        <taxon>Betaproteobacteria</taxon>
        <taxon>Neisseriales</taxon>
        <taxon>Chromobacteriaceae</taxon>
        <taxon>Pseudogulbenkiania</taxon>
    </lineage>
</organism>
<sequence>MPHGIAIDLPVVTVTPSIATMSYPAFFDAVPPILVHDKLAGLLGASSDGMLTYHYVDAVRLAGHSCPTVASAYLMARRALQVLFPDDVPERGEIDVSFAKSQDEGVTGVIASVIGLITGAAGPGGFKGIGGRFKRHDLLHFDAAIEGEVRFQRKDNGAAVQLGVNLGRVPPSPLSGPLLQRIMAGTATLAEAHEFAELWQARVKKILIEHADDPELIVVRL</sequence>
<dbReference type="Pfam" id="PF02663">
    <property type="entry name" value="FmdE"/>
    <property type="match status" value="1"/>
</dbReference>
<comment type="caution">
    <text evidence="2">The sequence shown here is derived from an EMBL/GenBank/DDBJ whole genome shotgun (WGS) entry which is preliminary data.</text>
</comment>
<accession>B9Z1E2</accession>
<dbReference type="AlphaFoldDB" id="B9Z1E2"/>